<evidence type="ECO:0008006" key="4">
    <source>
        <dbReference type="Google" id="ProtNLM"/>
    </source>
</evidence>
<feature type="signal peptide" evidence="1">
    <location>
        <begin position="1"/>
        <end position="20"/>
    </location>
</feature>
<evidence type="ECO:0000256" key="1">
    <source>
        <dbReference type="SAM" id="SignalP"/>
    </source>
</evidence>
<organism evidence="2 3">
    <name type="scientific">Candidatus Macondimonas diazotrophica</name>
    <dbReference type="NCBI Taxonomy" id="2305248"/>
    <lineage>
        <taxon>Bacteria</taxon>
        <taxon>Pseudomonadati</taxon>
        <taxon>Pseudomonadota</taxon>
        <taxon>Gammaproteobacteria</taxon>
        <taxon>Chromatiales</taxon>
        <taxon>Ectothiorhodospiraceae</taxon>
        <taxon>Candidatus Macondimonas</taxon>
    </lineage>
</organism>
<protein>
    <recommendedName>
        <fullName evidence="4">Outer membrane protein beta-barrel domain-containing protein</fullName>
    </recommendedName>
</protein>
<comment type="caution">
    <text evidence="2">The sequence shown here is derived from an EMBL/GenBank/DDBJ whole genome shotgun (WGS) entry which is preliminary data.</text>
</comment>
<sequence>MNRKVLIGASLLLVSSMAHAQAPGYDYVDLSYRFLDRGGAETLDDEFDGPAIRLSLGITEQFYGIIENTYLEADDTDVDFSDLLVGGGYRQSLAPDMDFIAEAAWVRRDVDTPNRFEDGKDDGFQLGAGVRYLATELLELNVAALYRAGLLDDNEAILRAGGVWSVYGPLGVQGGASLSDDSAVYDLGLRVSF</sequence>
<proteinExistence type="predicted"/>
<dbReference type="AlphaFoldDB" id="A0A4Z0FDH0"/>
<dbReference type="RefSeq" id="WP_135280352.1">
    <property type="nucleotide sequence ID" value="NZ_SRIO01000001.1"/>
</dbReference>
<gene>
    <name evidence="2" type="ORF">E4680_00125</name>
</gene>
<feature type="chain" id="PRO_5021375467" description="Outer membrane protein beta-barrel domain-containing protein" evidence="1">
    <location>
        <begin position="21"/>
        <end position="193"/>
    </location>
</feature>
<accession>A0A4Z0FDH0</accession>
<keyword evidence="3" id="KW-1185">Reference proteome</keyword>
<name>A0A4Z0FDH0_9GAMM</name>
<dbReference type="InterPro" id="IPR011250">
    <property type="entry name" value="OMP/PagP_B-barrel"/>
</dbReference>
<evidence type="ECO:0000313" key="2">
    <source>
        <dbReference type="EMBL" id="TFZ83993.1"/>
    </source>
</evidence>
<reference evidence="2 3" key="1">
    <citation type="journal article" date="2019" name="ISME J.">
        <title>Candidatus Macondimonas diazotrophica, a novel gammaproteobacterial genus dominating crude-oil-contaminated coastal sediments.</title>
        <authorList>
            <person name="Karthikeyan S."/>
            <person name="Konstantinidis K."/>
        </authorList>
    </citation>
    <scope>NUCLEOTIDE SEQUENCE [LARGE SCALE GENOMIC DNA]</scope>
    <source>
        <strain evidence="2 3">KTK01</strain>
    </source>
</reference>
<evidence type="ECO:0000313" key="3">
    <source>
        <dbReference type="Proteomes" id="UP000297890"/>
    </source>
</evidence>
<keyword evidence="1" id="KW-0732">Signal</keyword>
<dbReference type="OrthoDB" id="5764929at2"/>
<dbReference type="SUPFAM" id="SSF56925">
    <property type="entry name" value="OMPA-like"/>
    <property type="match status" value="1"/>
</dbReference>
<dbReference type="EMBL" id="SRIO01000001">
    <property type="protein sequence ID" value="TFZ83993.1"/>
    <property type="molecule type" value="Genomic_DNA"/>
</dbReference>
<dbReference type="Proteomes" id="UP000297890">
    <property type="component" value="Unassembled WGS sequence"/>
</dbReference>